<keyword evidence="2" id="KW-1185">Reference proteome</keyword>
<protein>
    <submittedName>
        <fullName evidence="1">Uncharacterized protein</fullName>
    </submittedName>
</protein>
<accession>A0ACC0MZ38</accession>
<reference evidence="1" key="1">
    <citation type="submission" date="2022-02" db="EMBL/GenBank/DDBJ databases">
        <title>Plant Genome Project.</title>
        <authorList>
            <person name="Zhang R.-G."/>
        </authorList>
    </citation>
    <scope>NUCLEOTIDE SEQUENCE</scope>
    <source>
        <strain evidence="1">AT1</strain>
    </source>
</reference>
<dbReference type="EMBL" id="CM046394">
    <property type="protein sequence ID" value="KAI8546180.1"/>
    <property type="molecule type" value="Genomic_DNA"/>
</dbReference>
<sequence>MDGNKTLSCSITAPEEASNFDELLMRHTLTFADNLKELKNLSTQLYSAAEHFERSYSREDRKQLVVETAKEYVTTAIVNTVDHLGSVAYKVTNFLDEKVDEFSGTELQFSCMEQRLQACQELSSRVGVSQHSLLTKTPTCHKRYIIPDVRAKRVELDSSSFRKGHSSLQPSRPGAFSFSKIVSDKELVRRTDSPKYLQLKRSGTLVGNSISSTNSNAKQPCPEELWRSASVSSTHSGRSMTRDVQPYSRKSKPLFKALFTMLKQKRDGKLCG</sequence>
<name>A0ACC0MZ38_RHOML</name>
<gene>
    <name evidence="1" type="ORF">RHMOL_Rhmol07G0097400</name>
</gene>
<comment type="caution">
    <text evidence="1">The sequence shown here is derived from an EMBL/GenBank/DDBJ whole genome shotgun (WGS) entry which is preliminary data.</text>
</comment>
<evidence type="ECO:0000313" key="2">
    <source>
        <dbReference type="Proteomes" id="UP001062846"/>
    </source>
</evidence>
<proteinExistence type="predicted"/>
<evidence type="ECO:0000313" key="1">
    <source>
        <dbReference type="EMBL" id="KAI8546180.1"/>
    </source>
</evidence>
<dbReference type="Proteomes" id="UP001062846">
    <property type="component" value="Chromosome 7"/>
</dbReference>
<organism evidence="1 2">
    <name type="scientific">Rhododendron molle</name>
    <name type="common">Chinese azalea</name>
    <name type="synonym">Azalea mollis</name>
    <dbReference type="NCBI Taxonomy" id="49168"/>
    <lineage>
        <taxon>Eukaryota</taxon>
        <taxon>Viridiplantae</taxon>
        <taxon>Streptophyta</taxon>
        <taxon>Embryophyta</taxon>
        <taxon>Tracheophyta</taxon>
        <taxon>Spermatophyta</taxon>
        <taxon>Magnoliopsida</taxon>
        <taxon>eudicotyledons</taxon>
        <taxon>Gunneridae</taxon>
        <taxon>Pentapetalae</taxon>
        <taxon>asterids</taxon>
        <taxon>Ericales</taxon>
        <taxon>Ericaceae</taxon>
        <taxon>Ericoideae</taxon>
        <taxon>Rhodoreae</taxon>
        <taxon>Rhododendron</taxon>
    </lineage>
</organism>